<comment type="caution">
    <text evidence="1">The sequence shown here is derived from an EMBL/GenBank/DDBJ whole genome shotgun (WGS) entry which is preliminary data.</text>
</comment>
<proteinExistence type="predicted"/>
<evidence type="ECO:0000313" key="1">
    <source>
        <dbReference type="EMBL" id="GAA2148227.1"/>
    </source>
</evidence>
<organism evidence="1 2">
    <name type="scientific">Kitasatospora kazusensis</name>
    <dbReference type="NCBI Taxonomy" id="407974"/>
    <lineage>
        <taxon>Bacteria</taxon>
        <taxon>Bacillati</taxon>
        <taxon>Actinomycetota</taxon>
        <taxon>Actinomycetes</taxon>
        <taxon>Kitasatosporales</taxon>
        <taxon>Streptomycetaceae</taxon>
        <taxon>Kitasatospora</taxon>
    </lineage>
</organism>
<evidence type="ECO:0008006" key="3">
    <source>
        <dbReference type="Google" id="ProtNLM"/>
    </source>
</evidence>
<protein>
    <recommendedName>
        <fullName evidence="3">DUF4166 domain-containing protein</fullName>
    </recommendedName>
</protein>
<dbReference type="EMBL" id="BAAANT010000023">
    <property type="protein sequence ID" value="GAA2148227.1"/>
    <property type="molecule type" value="Genomic_DNA"/>
</dbReference>
<accession>A0ABP5LJ49</accession>
<evidence type="ECO:0000313" key="2">
    <source>
        <dbReference type="Proteomes" id="UP001422759"/>
    </source>
</evidence>
<name>A0ABP5LJ49_9ACTN</name>
<sequence length="239" mass="27047">MSTYQQQPGWTPGWGGAPAPLGHPSLQQTAAAHLHPGEALLGVFAVDLDPLLPLWTVDWGQTRSDLLWAPVRFLVRCLRGLWRGICLYFLPRWLVEILMPDLLYRRPYGLRLERRAYRAIRRPLHGGSWSGGEKSTARAVWRAVRTTPGEKLRADHDHFTLVLTDRRMLLLSRLWLYEESKAYQATGLLELPRGTYGLRRDVPGSVFTRRIDLAFSDGSWIALDAVNEDALKGLTALLG</sequence>
<keyword evidence="2" id="KW-1185">Reference proteome</keyword>
<reference evidence="2" key="1">
    <citation type="journal article" date="2019" name="Int. J. Syst. Evol. Microbiol.">
        <title>The Global Catalogue of Microorganisms (GCM) 10K type strain sequencing project: providing services to taxonomists for standard genome sequencing and annotation.</title>
        <authorList>
            <consortium name="The Broad Institute Genomics Platform"/>
            <consortium name="The Broad Institute Genome Sequencing Center for Infectious Disease"/>
            <person name="Wu L."/>
            <person name="Ma J."/>
        </authorList>
    </citation>
    <scope>NUCLEOTIDE SEQUENCE [LARGE SCALE GENOMIC DNA]</scope>
    <source>
        <strain evidence="2">JCM 14560</strain>
    </source>
</reference>
<gene>
    <name evidence="1" type="ORF">GCM10009760_39950</name>
</gene>
<dbReference type="Proteomes" id="UP001422759">
    <property type="component" value="Unassembled WGS sequence"/>
</dbReference>
<dbReference type="RefSeq" id="WP_344466913.1">
    <property type="nucleotide sequence ID" value="NZ_BAAANT010000023.1"/>
</dbReference>